<dbReference type="PANTHER" id="PTHR36156:SF2">
    <property type="entry name" value="CUPIN TYPE-2 DOMAIN-CONTAINING PROTEIN"/>
    <property type="match status" value="1"/>
</dbReference>
<proteinExistence type="predicted"/>
<reference evidence="1 2" key="1">
    <citation type="journal article" date="2024" name="Front Chem Biol">
        <title>Unveiling the potential of Daldinia eschscholtzii MFLUCC 19-0629 through bioactivity and bioinformatics studies for enhanced sustainable agriculture production.</title>
        <authorList>
            <person name="Brooks S."/>
            <person name="Weaver J.A."/>
            <person name="Klomchit A."/>
            <person name="Alharthi S.A."/>
            <person name="Onlamun T."/>
            <person name="Nurani R."/>
            <person name="Vong T.K."/>
            <person name="Alberti F."/>
            <person name="Greco C."/>
        </authorList>
    </citation>
    <scope>NUCLEOTIDE SEQUENCE [LARGE SCALE GENOMIC DNA]</scope>
    <source>
        <strain evidence="1">MFLUCC 19-0629</strain>
    </source>
</reference>
<dbReference type="Proteomes" id="UP001369815">
    <property type="component" value="Unassembled WGS sequence"/>
</dbReference>
<gene>
    <name evidence="1" type="ORF">Daesc_007088</name>
</gene>
<evidence type="ECO:0008006" key="3">
    <source>
        <dbReference type="Google" id="ProtNLM"/>
    </source>
</evidence>
<sequence>MDIPGGLNMYYLDIAPNTEGVVHRTTSTDYLVVLSGTLSLITPPDSFDIVNGRGTYGDLVETLCKPGDVVLQRGIMHA</sequence>
<dbReference type="EMBL" id="JBANMG010000006">
    <property type="protein sequence ID" value="KAK6952547.1"/>
    <property type="molecule type" value="Genomic_DNA"/>
</dbReference>
<dbReference type="InterPro" id="IPR014710">
    <property type="entry name" value="RmlC-like_jellyroll"/>
</dbReference>
<dbReference type="AlphaFoldDB" id="A0AAX6MJF6"/>
<dbReference type="InterPro" id="IPR011051">
    <property type="entry name" value="RmlC_Cupin_sf"/>
</dbReference>
<comment type="caution">
    <text evidence="1">The sequence shown here is derived from an EMBL/GenBank/DDBJ whole genome shotgun (WGS) entry which is preliminary data.</text>
</comment>
<dbReference type="Gene3D" id="2.60.120.10">
    <property type="entry name" value="Jelly Rolls"/>
    <property type="match status" value="1"/>
</dbReference>
<protein>
    <recommendedName>
        <fullName evidence="3">Cupin</fullName>
    </recommendedName>
</protein>
<accession>A0AAX6MJF6</accession>
<keyword evidence="2" id="KW-1185">Reference proteome</keyword>
<dbReference type="PANTHER" id="PTHR36156">
    <property type="entry name" value="SLR2101 PROTEIN"/>
    <property type="match status" value="1"/>
</dbReference>
<evidence type="ECO:0000313" key="2">
    <source>
        <dbReference type="Proteomes" id="UP001369815"/>
    </source>
</evidence>
<evidence type="ECO:0000313" key="1">
    <source>
        <dbReference type="EMBL" id="KAK6952547.1"/>
    </source>
</evidence>
<organism evidence="1 2">
    <name type="scientific">Daldinia eschscholtzii</name>
    <dbReference type="NCBI Taxonomy" id="292717"/>
    <lineage>
        <taxon>Eukaryota</taxon>
        <taxon>Fungi</taxon>
        <taxon>Dikarya</taxon>
        <taxon>Ascomycota</taxon>
        <taxon>Pezizomycotina</taxon>
        <taxon>Sordariomycetes</taxon>
        <taxon>Xylariomycetidae</taxon>
        <taxon>Xylariales</taxon>
        <taxon>Hypoxylaceae</taxon>
        <taxon>Daldinia</taxon>
    </lineage>
</organism>
<dbReference type="InterPro" id="IPR047142">
    <property type="entry name" value="OryJ/VirC-like"/>
</dbReference>
<dbReference type="SUPFAM" id="SSF51182">
    <property type="entry name" value="RmlC-like cupins"/>
    <property type="match status" value="1"/>
</dbReference>
<name>A0AAX6MJF6_9PEZI</name>